<dbReference type="AlphaFoldDB" id="A0A0F9C056"/>
<name>A0A0F9C056_9ZZZZ</name>
<gene>
    <name evidence="2" type="ORF">LCGC14_2384160</name>
</gene>
<reference evidence="2" key="1">
    <citation type="journal article" date="2015" name="Nature">
        <title>Complex archaea that bridge the gap between prokaryotes and eukaryotes.</title>
        <authorList>
            <person name="Spang A."/>
            <person name="Saw J.H."/>
            <person name="Jorgensen S.L."/>
            <person name="Zaremba-Niedzwiedzka K."/>
            <person name="Martijn J."/>
            <person name="Lind A.E."/>
            <person name="van Eijk R."/>
            <person name="Schleper C."/>
            <person name="Guy L."/>
            <person name="Ettema T.J."/>
        </authorList>
    </citation>
    <scope>NUCLEOTIDE SEQUENCE</scope>
</reference>
<sequence length="24" mass="2724">MQKLVGRDTYTPTDTPLVRSNCDL</sequence>
<comment type="caution">
    <text evidence="2">The sequence shown here is derived from an EMBL/GenBank/DDBJ whole genome shotgun (WGS) entry which is preliminary data.</text>
</comment>
<proteinExistence type="predicted"/>
<dbReference type="EMBL" id="LAZR01035426">
    <property type="protein sequence ID" value="KKL27539.1"/>
    <property type="molecule type" value="Genomic_DNA"/>
</dbReference>
<feature type="non-terminal residue" evidence="2">
    <location>
        <position position="24"/>
    </location>
</feature>
<protein>
    <submittedName>
        <fullName evidence="2">Uncharacterized protein</fullName>
    </submittedName>
</protein>
<organism evidence="2">
    <name type="scientific">marine sediment metagenome</name>
    <dbReference type="NCBI Taxonomy" id="412755"/>
    <lineage>
        <taxon>unclassified sequences</taxon>
        <taxon>metagenomes</taxon>
        <taxon>ecological metagenomes</taxon>
    </lineage>
</organism>
<feature type="region of interest" description="Disordered" evidence="1">
    <location>
        <begin position="1"/>
        <end position="24"/>
    </location>
</feature>
<evidence type="ECO:0000256" key="1">
    <source>
        <dbReference type="SAM" id="MobiDB-lite"/>
    </source>
</evidence>
<evidence type="ECO:0000313" key="2">
    <source>
        <dbReference type="EMBL" id="KKL27539.1"/>
    </source>
</evidence>
<accession>A0A0F9C056</accession>